<dbReference type="PANTHER" id="PTHR10615">
    <property type="entry name" value="HISTONE ACETYLTRANSFERASE"/>
    <property type="match status" value="1"/>
</dbReference>
<feature type="domain" description="MYST-type HAT" evidence="9">
    <location>
        <begin position="41"/>
        <end position="189"/>
    </location>
</feature>
<name>A0A504Y7V7_FASGI</name>
<dbReference type="SUPFAM" id="SSF55729">
    <property type="entry name" value="Acyl-CoA N-acyltransferases (Nat)"/>
    <property type="match status" value="1"/>
</dbReference>
<dbReference type="EMBL" id="SUNJ01014867">
    <property type="protein sequence ID" value="TPP56205.1"/>
    <property type="molecule type" value="Genomic_DNA"/>
</dbReference>
<evidence type="ECO:0000256" key="3">
    <source>
        <dbReference type="ARBA" id="ARBA00022723"/>
    </source>
</evidence>
<dbReference type="OrthoDB" id="787137at2759"/>
<dbReference type="GO" id="GO:0006357">
    <property type="term" value="P:regulation of transcription by RNA polymerase II"/>
    <property type="evidence" value="ECO:0007669"/>
    <property type="project" value="TreeGrafter"/>
</dbReference>
<evidence type="ECO:0000259" key="9">
    <source>
        <dbReference type="PROSITE" id="PS51726"/>
    </source>
</evidence>
<dbReference type="PANTHER" id="PTHR10615:SF161">
    <property type="entry name" value="HISTONE ACETYLTRANSFERASE KAT7"/>
    <property type="match status" value="1"/>
</dbReference>
<keyword evidence="11" id="KW-1185">Reference proteome</keyword>
<proteinExistence type="inferred from homology"/>
<dbReference type="PROSITE" id="PS51726">
    <property type="entry name" value="MYST_HAT"/>
    <property type="match status" value="1"/>
</dbReference>
<keyword evidence="7 8" id="KW-0539">Nucleus</keyword>
<organism evidence="10 11">
    <name type="scientific">Fasciola gigantica</name>
    <name type="common">Giant liver fluke</name>
    <dbReference type="NCBI Taxonomy" id="46835"/>
    <lineage>
        <taxon>Eukaryota</taxon>
        <taxon>Metazoa</taxon>
        <taxon>Spiralia</taxon>
        <taxon>Lophotrochozoa</taxon>
        <taxon>Platyhelminthes</taxon>
        <taxon>Trematoda</taxon>
        <taxon>Digenea</taxon>
        <taxon>Plagiorchiida</taxon>
        <taxon>Echinostomata</taxon>
        <taxon>Echinostomatoidea</taxon>
        <taxon>Fasciolidae</taxon>
        <taxon>Fasciola</taxon>
    </lineage>
</organism>
<dbReference type="GO" id="GO:0003682">
    <property type="term" value="F:chromatin binding"/>
    <property type="evidence" value="ECO:0007669"/>
    <property type="project" value="TreeGrafter"/>
</dbReference>
<dbReference type="InterPro" id="IPR002717">
    <property type="entry name" value="HAT_MYST-type"/>
</dbReference>
<dbReference type="GO" id="GO:0010485">
    <property type="term" value="F:histone H4 acetyltransferase activity"/>
    <property type="evidence" value="ECO:0007669"/>
    <property type="project" value="TreeGrafter"/>
</dbReference>
<dbReference type="Pfam" id="PF01853">
    <property type="entry name" value="MOZ_SAS"/>
    <property type="match status" value="1"/>
</dbReference>
<evidence type="ECO:0000256" key="7">
    <source>
        <dbReference type="ARBA" id="ARBA00023242"/>
    </source>
</evidence>
<gene>
    <name evidence="10" type="ORF">FGIG_10783</name>
</gene>
<evidence type="ECO:0000313" key="10">
    <source>
        <dbReference type="EMBL" id="TPP56205.1"/>
    </source>
</evidence>
<dbReference type="GO" id="GO:0010484">
    <property type="term" value="F:histone H3 acetyltransferase activity"/>
    <property type="evidence" value="ECO:0007669"/>
    <property type="project" value="TreeGrafter"/>
</dbReference>
<dbReference type="AlphaFoldDB" id="A0A504Y7V7"/>
<evidence type="ECO:0000256" key="6">
    <source>
        <dbReference type="ARBA" id="ARBA00022853"/>
    </source>
</evidence>
<protein>
    <recommendedName>
        <fullName evidence="8">Histone acetyltransferase</fullName>
        <ecNumber evidence="8">2.3.1.48</ecNumber>
    </recommendedName>
</protein>
<dbReference type="STRING" id="46835.A0A504Y7V7"/>
<dbReference type="InterPro" id="IPR050603">
    <property type="entry name" value="MYST_HAT"/>
</dbReference>
<comment type="subcellular location">
    <subcellularLocation>
        <location evidence="1 8">Nucleus</location>
    </subcellularLocation>
</comment>
<dbReference type="Pfam" id="PF17772">
    <property type="entry name" value="zf-MYST"/>
    <property type="match status" value="1"/>
</dbReference>
<keyword evidence="3" id="KW-0479">Metal-binding</keyword>
<dbReference type="Gene3D" id="3.30.60.60">
    <property type="entry name" value="N-acetyl transferase-like"/>
    <property type="match status" value="1"/>
</dbReference>
<comment type="caution">
    <text evidence="10">The sequence shown here is derived from an EMBL/GenBank/DDBJ whole genome shotgun (WGS) entry which is preliminary data.</text>
</comment>
<evidence type="ECO:0000256" key="5">
    <source>
        <dbReference type="ARBA" id="ARBA00022833"/>
    </source>
</evidence>
<keyword evidence="5" id="KW-0862">Zinc</keyword>
<comment type="catalytic activity">
    <reaction evidence="8">
        <text>L-lysyl-[protein] + acetyl-CoA = N(6)-acetyl-L-lysyl-[protein] + CoA + H(+)</text>
        <dbReference type="Rhea" id="RHEA:45948"/>
        <dbReference type="Rhea" id="RHEA-COMP:9752"/>
        <dbReference type="Rhea" id="RHEA-COMP:10731"/>
        <dbReference type="ChEBI" id="CHEBI:15378"/>
        <dbReference type="ChEBI" id="CHEBI:29969"/>
        <dbReference type="ChEBI" id="CHEBI:57287"/>
        <dbReference type="ChEBI" id="CHEBI:57288"/>
        <dbReference type="ChEBI" id="CHEBI:61930"/>
        <dbReference type="EC" id="2.3.1.48"/>
    </reaction>
</comment>
<evidence type="ECO:0000313" key="11">
    <source>
        <dbReference type="Proteomes" id="UP000316759"/>
    </source>
</evidence>
<comment type="similarity">
    <text evidence="8">Belongs to the MYST (SAS/MOZ) family.</text>
</comment>
<dbReference type="Proteomes" id="UP000316759">
    <property type="component" value="Unassembled WGS sequence"/>
</dbReference>
<reference evidence="10 11" key="1">
    <citation type="submission" date="2019-04" db="EMBL/GenBank/DDBJ databases">
        <title>Annotation for the trematode Fasciola gigantica.</title>
        <authorList>
            <person name="Choi Y.-J."/>
        </authorList>
    </citation>
    <scope>NUCLEOTIDE SEQUENCE [LARGE SCALE GENOMIC DNA]</scope>
    <source>
        <strain evidence="10">Uganda_cow_1</strain>
    </source>
</reference>
<dbReference type="GO" id="GO:0008270">
    <property type="term" value="F:zinc ion binding"/>
    <property type="evidence" value="ECO:0007669"/>
    <property type="project" value="UniProtKB-KW"/>
</dbReference>
<evidence type="ECO:0000256" key="2">
    <source>
        <dbReference type="ARBA" id="ARBA00022679"/>
    </source>
</evidence>
<sequence>EKEAAEHLTICARIASQQLSNATQNAGETSHPQAGEQIGWALEQRIRRVVFGEWEIEPTYTSAYPPDIACLPIIYVCEYCLTPIRNRIAYDRHRQECTWIAPPGDEIYRKDGLSFFEVDGEKQPDYCRDLCLLTKLFLKHKTVHESDQVPSFLFYVLTEAQPEGYRILGYFSKVRSFTITKVLFQPFNI</sequence>
<dbReference type="InterPro" id="IPR016181">
    <property type="entry name" value="Acyl_CoA_acyltransferase"/>
</dbReference>
<evidence type="ECO:0000256" key="8">
    <source>
        <dbReference type="RuleBase" id="RU361211"/>
    </source>
</evidence>
<dbReference type="GO" id="GO:0036409">
    <property type="term" value="C:histone H3-K14 acetyltransferase complex"/>
    <property type="evidence" value="ECO:0007669"/>
    <property type="project" value="TreeGrafter"/>
</dbReference>
<evidence type="ECO:0000256" key="1">
    <source>
        <dbReference type="ARBA" id="ARBA00004123"/>
    </source>
</evidence>
<dbReference type="Gene3D" id="3.40.630.30">
    <property type="match status" value="1"/>
</dbReference>
<accession>A0A504Y7V7</accession>
<keyword evidence="2 10" id="KW-0808">Transferase</keyword>
<dbReference type="GO" id="GO:0003712">
    <property type="term" value="F:transcription coregulator activity"/>
    <property type="evidence" value="ECO:0007669"/>
    <property type="project" value="TreeGrafter"/>
</dbReference>
<keyword evidence="6" id="KW-0156">Chromatin regulator</keyword>
<dbReference type="InterPro" id="IPR040706">
    <property type="entry name" value="Zf-MYST"/>
</dbReference>
<keyword evidence="4" id="KW-0863">Zinc-finger</keyword>
<evidence type="ECO:0000256" key="4">
    <source>
        <dbReference type="ARBA" id="ARBA00022771"/>
    </source>
</evidence>
<feature type="non-terminal residue" evidence="10">
    <location>
        <position position="1"/>
    </location>
</feature>
<dbReference type="EC" id="2.3.1.48" evidence="8"/>